<feature type="signal peptide" evidence="1">
    <location>
        <begin position="1"/>
        <end position="21"/>
    </location>
</feature>
<dbReference type="AlphaFoldDB" id="A0A8H5ER96"/>
<evidence type="ECO:0000313" key="3">
    <source>
        <dbReference type="EMBL" id="KAF5309434.1"/>
    </source>
</evidence>
<dbReference type="Proteomes" id="UP000567179">
    <property type="component" value="Unassembled WGS sequence"/>
</dbReference>
<dbReference type="Pfam" id="PF18885">
    <property type="entry name" value="DUF5648"/>
    <property type="match status" value="1"/>
</dbReference>
<sequence length="201" mass="21688">MKFILPLLSAVIALPAQLADAAAVNVTSRALCTTPSSDVTTTNFVANLRRLYNPTLTDHFLTTDGIAEAQYTFDKGYNSDGDPTTTPYLSTSGLVFFNNVPGTVALFRLYNSATSTHLFTADTSVLSSALASGYAYEGLPYRHIVGYVYVTGGCAGAVPLYWAHNDALSDNYYTVFANNYNAYIANGWTGKGIMAWIYPPV</sequence>
<evidence type="ECO:0000259" key="2">
    <source>
        <dbReference type="Pfam" id="PF18885"/>
    </source>
</evidence>
<evidence type="ECO:0000313" key="4">
    <source>
        <dbReference type="Proteomes" id="UP000567179"/>
    </source>
</evidence>
<name>A0A8H5ER96_9AGAR</name>
<evidence type="ECO:0000256" key="1">
    <source>
        <dbReference type="SAM" id="SignalP"/>
    </source>
</evidence>
<accession>A0A8H5ER96</accession>
<dbReference type="OrthoDB" id="9971254at2759"/>
<keyword evidence="1" id="KW-0732">Signal</keyword>
<comment type="caution">
    <text evidence="3">The sequence shown here is derived from an EMBL/GenBank/DDBJ whole genome shotgun (WGS) entry which is preliminary data.</text>
</comment>
<feature type="domain" description="DUF5648" evidence="2">
    <location>
        <begin position="48"/>
        <end position="196"/>
    </location>
</feature>
<keyword evidence="4" id="KW-1185">Reference proteome</keyword>
<proteinExistence type="predicted"/>
<feature type="chain" id="PRO_5034882499" description="DUF5648 domain-containing protein" evidence="1">
    <location>
        <begin position="22"/>
        <end position="201"/>
    </location>
</feature>
<dbReference type="InterPro" id="IPR043708">
    <property type="entry name" value="DUF5648"/>
</dbReference>
<organism evidence="3 4">
    <name type="scientific">Psilocybe cf. subviscida</name>
    <dbReference type="NCBI Taxonomy" id="2480587"/>
    <lineage>
        <taxon>Eukaryota</taxon>
        <taxon>Fungi</taxon>
        <taxon>Dikarya</taxon>
        <taxon>Basidiomycota</taxon>
        <taxon>Agaricomycotina</taxon>
        <taxon>Agaricomycetes</taxon>
        <taxon>Agaricomycetidae</taxon>
        <taxon>Agaricales</taxon>
        <taxon>Agaricineae</taxon>
        <taxon>Strophariaceae</taxon>
        <taxon>Psilocybe</taxon>
    </lineage>
</organism>
<protein>
    <recommendedName>
        <fullName evidence="2">DUF5648 domain-containing protein</fullName>
    </recommendedName>
</protein>
<reference evidence="3 4" key="1">
    <citation type="journal article" date="2020" name="ISME J.">
        <title>Uncovering the hidden diversity of litter-decomposition mechanisms in mushroom-forming fungi.</title>
        <authorList>
            <person name="Floudas D."/>
            <person name="Bentzer J."/>
            <person name="Ahren D."/>
            <person name="Johansson T."/>
            <person name="Persson P."/>
            <person name="Tunlid A."/>
        </authorList>
    </citation>
    <scope>NUCLEOTIDE SEQUENCE [LARGE SCALE GENOMIC DNA]</scope>
    <source>
        <strain evidence="3 4">CBS 101986</strain>
    </source>
</reference>
<gene>
    <name evidence="3" type="ORF">D9619_012330</name>
</gene>
<dbReference type="EMBL" id="JAACJJ010000059">
    <property type="protein sequence ID" value="KAF5309434.1"/>
    <property type="molecule type" value="Genomic_DNA"/>
</dbReference>